<gene>
    <name evidence="3" type="ORF">QE382_000378</name>
</gene>
<organism evidence="3 4">
    <name type="scientific">Sphingobacterium zeae</name>
    <dbReference type="NCBI Taxonomy" id="1776859"/>
    <lineage>
        <taxon>Bacteria</taxon>
        <taxon>Pseudomonadati</taxon>
        <taxon>Bacteroidota</taxon>
        <taxon>Sphingobacteriia</taxon>
        <taxon>Sphingobacteriales</taxon>
        <taxon>Sphingobacteriaceae</taxon>
        <taxon>Sphingobacterium</taxon>
    </lineage>
</organism>
<sequence length="286" mass="32760">MMYKKIIRSYLSGVIPKISTKKELFTLSFLLGLSAYLFLIVFQPFGTYNFDHIHKFVLLSGYGAILSAAYILVSLVLRTKIETIAMELFRITLVLLVTIFFNFIYHGWIINGAPLQWSNLPYIGFYTLSLYSPIGTIYFLLRINRCSPHPIQNNPLNIGMPINSDAISSQGNDCHFLTLVSIPNGSQTLSLQPDDFIFAKSMDNYCMIYFRKEGILKKHMIRITLTHLSQLLHTGAIHRCHRSYLVNFEKILVKERIAQGFLLRFADVDDFAIVARSAIESVRPYL</sequence>
<evidence type="ECO:0000313" key="3">
    <source>
        <dbReference type="EMBL" id="MDQ1148394.1"/>
    </source>
</evidence>
<evidence type="ECO:0000259" key="2">
    <source>
        <dbReference type="SMART" id="SM00850"/>
    </source>
</evidence>
<keyword evidence="4" id="KW-1185">Reference proteome</keyword>
<comment type="caution">
    <text evidence="3">The sequence shown here is derived from an EMBL/GenBank/DDBJ whole genome shotgun (WGS) entry which is preliminary data.</text>
</comment>
<feature type="transmembrane region" description="Helical" evidence="1">
    <location>
        <begin position="24"/>
        <end position="45"/>
    </location>
</feature>
<dbReference type="EMBL" id="JAUTBA010000001">
    <property type="protein sequence ID" value="MDQ1148394.1"/>
    <property type="molecule type" value="Genomic_DNA"/>
</dbReference>
<name>A0ABU0U0C0_9SPHI</name>
<dbReference type="InterPro" id="IPR007492">
    <property type="entry name" value="LytTR_DNA-bd_dom"/>
</dbReference>
<reference evidence="3 4" key="1">
    <citation type="submission" date="2023-07" db="EMBL/GenBank/DDBJ databases">
        <title>Functional and genomic diversity of the sorghum phyllosphere microbiome.</title>
        <authorList>
            <person name="Shade A."/>
        </authorList>
    </citation>
    <scope>NUCLEOTIDE SEQUENCE [LARGE SCALE GENOMIC DNA]</scope>
    <source>
        <strain evidence="3 4">SORGH_AS_0892</strain>
    </source>
</reference>
<evidence type="ECO:0000313" key="4">
    <source>
        <dbReference type="Proteomes" id="UP001244640"/>
    </source>
</evidence>
<evidence type="ECO:0000256" key="1">
    <source>
        <dbReference type="SAM" id="Phobius"/>
    </source>
</evidence>
<keyword evidence="1" id="KW-0812">Transmembrane</keyword>
<feature type="transmembrane region" description="Helical" evidence="1">
    <location>
        <begin position="89"/>
        <end position="110"/>
    </location>
</feature>
<dbReference type="SMART" id="SM00850">
    <property type="entry name" value="LytTR"/>
    <property type="match status" value="1"/>
</dbReference>
<keyword evidence="1" id="KW-0472">Membrane</keyword>
<feature type="transmembrane region" description="Helical" evidence="1">
    <location>
        <begin position="57"/>
        <end position="77"/>
    </location>
</feature>
<feature type="domain" description="HTH LytTR-type" evidence="2">
    <location>
        <begin position="186"/>
        <end position="286"/>
    </location>
</feature>
<dbReference type="Pfam" id="PF04397">
    <property type="entry name" value="LytTR"/>
    <property type="match status" value="1"/>
</dbReference>
<dbReference type="Gene3D" id="2.40.50.1020">
    <property type="entry name" value="LytTr DNA-binding domain"/>
    <property type="match status" value="1"/>
</dbReference>
<feature type="transmembrane region" description="Helical" evidence="1">
    <location>
        <begin position="122"/>
        <end position="141"/>
    </location>
</feature>
<dbReference type="Proteomes" id="UP001244640">
    <property type="component" value="Unassembled WGS sequence"/>
</dbReference>
<accession>A0ABU0U0C0</accession>
<keyword evidence="1" id="KW-1133">Transmembrane helix</keyword>
<dbReference type="RefSeq" id="WP_307184448.1">
    <property type="nucleotide sequence ID" value="NZ_JAUTBA010000001.1"/>
</dbReference>
<proteinExistence type="predicted"/>
<protein>
    <recommendedName>
        <fullName evidence="2">HTH LytTR-type domain-containing protein</fullName>
    </recommendedName>
</protein>